<dbReference type="Proteomes" id="UP000800040">
    <property type="component" value="Unassembled WGS sequence"/>
</dbReference>
<protein>
    <recommendedName>
        <fullName evidence="2">Heterokaryon incompatibility domain-containing protein</fullName>
    </recommendedName>
</protein>
<dbReference type="AlphaFoldDB" id="A0A6A5KHJ4"/>
<evidence type="ECO:0000259" key="2">
    <source>
        <dbReference type="Pfam" id="PF06985"/>
    </source>
</evidence>
<dbReference type="OrthoDB" id="3773119at2759"/>
<name>A0A6A5KHJ4_9PLEO</name>
<reference evidence="3" key="1">
    <citation type="submission" date="2020-01" db="EMBL/GenBank/DDBJ databases">
        <authorList>
            <consortium name="DOE Joint Genome Institute"/>
            <person name="Haridas S."/>
            <person name="Albert R."/>
            <person name="Binder M."/>
            <person name="Bloem J."/>
            <person name="Labutti K."/>
            <person name="Salamov A."/>
            <person name="Andreopoulos B."/>
            <person name="Baker S.E."/>
            <person name="Barry K."/>
            <person name="Bills G."/>
            <person name="Bluhm B.H."/>
            <person name="Cannon C."/>
            <person name="Castanera R."/>
            <person name="Culley D.E."/>
            <person name="Daum C."/>
            <person name="Ezra D."/>
            <person name="Gonzalez J.B."/>
            <person name="Henrissat B."/>
            <person name="Kuo A."/>
            <person name="Liang C."/>
            <person name="Lipzen A."/>
            <person name="Lutzoni F."/>
            <person name="Magnuson J."/>
            <person name="Mondo S."/>
            <person name="Nolan M."/>
            <person name="Ohm R."/>
            <person name="Pangilinan J."/>
            <person name="Park H.-J."/>
            <person name="Ramirez L."/>
            <person name="Alfaro M."/>
            <person name="Sun H."/>
            <person name="Tritt A."/>
            <person name="Yoshinaga Y."/>
            <person name="Zwiers L.-H."/>
            <person name="Turgeon B.G."/>
            <person name="Goodwin S.B."/>
            <person name="Spatafora J.W."/>
            <person name="Crous P.W."/>
            <person name="Grigoriev I.V."/>
        </authorList>
    </citation>
    <scope>NUCLEOTIDE SEQUENCE</scope>
    <source>
        <strain evidence="3">P77</strain>
    </source>
</reference>
<organism evidence="3 4">
    <name type="scientific">Decorospora gaudefroyi</name>
    <dbReference type="NCBI Taxonomy" id="184978"/>
    <lineage>
        <taxon>Eukaryota</taxon>
        <taxon>Fungi</taxon>
        <taxon>Dikarya</taxon>
        <taxon>Ascomycota</taxon>
        <taxon>Pezizomycotina</taxon>
        <taxon>Dothideomycetes</taxon>
        <taxon>Pleosporomycetidae</taxon>
        <taxon>Pleosporales</taxon>
        <taxon>Pleosporineae</taxon>
        <taxon>Pleosporaceae</taxon>
        <taxon>Decorospora</taxon>
    </lineage>
</organism>
<proteinExistence type="predicted"/>
<dbReference type="EMBL" id="ML975290">
    <property type="protein sequence ID" value="KAF1835207.1"/>
    <property type="molecule type" value="Genomic_DNA"/>
</dbReference>
<dbReference type="Pfam" id="PF06985">
    <property type="entry name" value="HET"/>
    <property type="match status" value="1"/>
</dbReference>
<dbReference type="PANTHER" id="PTHR24148:SF73">
    <property type="entry name" value="HET DOMAIN PROTEIN (AFU_ORTHOLOGUE AFUA_8G01020)"/>
    <property type="match status" value="1"/>
</dbReference>
<dbReference type="InterPro" id="IPR010730">
    <property type="entry name" value="HET"/>
</dbReference>
<dbReference type="PANTHER" id="PTHR24148">
    <property type="entry name" value="ANKYRIN REPEAT DOMAIN-CONTAINING PROTEIN 39 HOMOLOG-RELATED"/>
    <property type="match status" value="1"/>
</dbReference>
<sequence length="196" mass="22019">MATMPDPTEDDESNAHTLPDAAEEAAAQPSTSTSYEYQALDATRNQFRLVKLRRVSSGPVQCELSTFDIVDAPPYVALSYTWGAPNPAYPILVDDGGVLSIRENLHSFLLELREEDLHKDTPPWNLWIDQICIKQSDVSERNAQVAMMGRIYSDAAIVIVWMSGVPLQDDLNRPWQYTLDGFLQIVWGFKGTKGWD</sequence>
<gene>
    <name evidence="3" type="ORF">BDW02DRAFT_597468</name>
</gene>
<feature type="domain" description="Heterokaryon incompatibility" evidence="2">
    <location>
        <begin position="75"/>
        <end position="164"/>
    </location>
</feature>
<keyword evidence="4" id="KW-1185">Reference proteome</keyword>
<feature type="region of interest" description="Disordered" evidence="1">
    <location>
        <begin position="1"/>
        <end position="33"/>
    </location>
</feature>
<dbReference type="InterPro" id="IPR052895">
    <property type="entry name" value="HetReg/Transcr_Mod"/>
</dbReference>
<accession>A0A6A5KHJ4</accession>
<evidence type="ECO:0000256" key="1">
    <source>
        <dbReference type="SAM" id="MobiDB-lite"/>
    </source>
</evidence>
<evidence type="ECO:0000313" key="4">
    <source>
        <dbReference type="Proteomes" id="UP000800040"/>
    </source>
</evidence>
<evidence type="ECO:0000313" key="3">
    <source>
        <dbReference type="EMBL" id="KAF1835207.1"/>
    </source>
</evidence>